<dbReference type="EC" id="1.2.1.12" evidence="3"/>
<evidence type="ECO:0000256" key="9">
    <source>
        <dbReference type="ARBA" id="ARBA00047698"/>
    </source>
</evidence>
<dbReference type="Ensembl" id="ENSFCTT00005032764.1">
    <property type="protein sequence ID" value="ENSFCTP00005021920.1"/>
    <property type="gene ID" value="ENSFCTG00005011634.1"/>
</dbReference>
<evidence type="ECO:0000313" key="13">
    <source>
        <dbReference type="Proteomes" id="UP000823872"/>
    </source>
</evidence>
<evidence type="ECO:0000256" key="5">
    <source>
        <dbReference type="ARBA" id="ARBA00022490"/>
    </source>
</evidence>
<dbReference type="CDD" id="cd05214">
    <property type="entry name" value="GAPDH_I_N"/>
    <property type="match status" value="1"/>
</dbReference>
<reference evidence="12" key="3">
    <citation type="submission" date="2025-09" db="UniProtKB">
        <authorList>
            <consortium name="Ensembl"/>
        </authorList>
    </citation>
    <scope>IDENTIFICATION</scope>
    <source>
        <strain evidence="12">breed Abyssinian</strain>
    </source>
</reference>
<evidence type="ECO:0000256" key="8">
    <source>
        <dbReference type="ARBA" id="ARBA00023152"/>
    </source>
</evidence>
<evidence type="ECO:0000256" key="2">
    <source>
        <dbReference type="ARBA" id="ARBA00007406"/>
    </source>
</evidence>
<keyword evidence="13" id="KW-1185">Reference proteome</keyword>
<dbReference type="InterPro" id="IPR020831">
    <property type="entry name" value="GlycerAld/Erythrose_P_DH"/>
</dbReference>
<comment type="similarity">
    <text evidence="2 10">Belongs to the glyceraldehyde-3-phosphate dehydrogenase family.</text>
</comment>
<proteinExistence type="inferred from homology"/>
<evidence type="ECO:0000256" key="7">
    <source>
        <dbReference type="ARBA" id="ARBA00023027"/>
    </source>
</evidence>
<dbReference type="PANTHER" id="PTHR10836:SF111">
    <property type="entry name" value="GLYCERALDEHYDE-3-PHOSPHATE DEHYDROGENASE"/>
    <property type="match status" value="1"/>
</dbReference>
<dbReference type="GeneTree" id="ENSGT00940000153112"/>
<keyword evidence="5" id="KW-0963">Cytoplasm</keyword>
<keyword evidence="8" id="KW-0324">Glycolysis</keyword>
<keyword evidence="6" id="KW-0560">Oxidoreductase</keyword>
<accession>A0ABI7XHE2</accession>
<organism evidence="12 13">
    <name type="scientific">Felis catus</name>
    <name type="common">Cat</name>
    <name type="synonym">Felis silvestris catus</name>
    <dbReference type="NCBI Taxonomy" id="9685"/>
    <lineage>
        <taxon>Eukaryota</taxon>
        <taxon>Metazoa</taxon>
        <taxon>Chordata</taxon>
        <taxon>Craniata</taxon>
        <taxon>Vertebrata</taxon>
        <taxon>Euteleostomi</taxon>
        <taxon>Mammalia</taxon>
        <taxon>Eutheria</taxon>
        <taxon>Laurasiatheria</taxon>
        <taxon>Carnivora</taxon>
        <taxon>Feliformia</taxon>
        <taxon>Felidae</taxon>
        <taxon>Felinae</taxon>
        <taxon>Felis</taxon>
    </lineage>
</organism>
<evidence type="ECO:0000313" key="12">
    <source>
        <dbReference type="Ensembl" id="ENSFCTP00005021920.1"/>
    </source>
</evidence>
<keyword evidence="7" id="KW-0520">NAD</keyword>
<evidence type="ECO:0000259" key="11">
    <source>
        <dbReference type="SMART" id="SM00846"/>
    </source>
</evidence>
<dbReference type="InterPro" id="IPR036291">
    <property type="entry name" value="NAD(P)-bd_dom_sf"/>
</dbReference>
<dbReference type="Gene3D" id="3.40.50.720">
    <property type="entry name" value="NAD(P)-binding Rossmann-like Domain"/>
    <property type="match status" value="1"/>
</dbReference>
<dbReference type="SUPFAM" id="SSF51735">
    <property type="entry name" value="NAD(P)-binding Rossmann-fold domains"/>
    <property type="match status" value="1"/>
</dbReference>
<dbReference type="PANTHER" id="PTHR10836">
    <property type="entry name" value="GLYCERALDEHYDE 3-PHOSPHATE DEHYDROGENASE"/>
    <property type="match status" value="1"/>
</dbReference>
<evidence type="ECO:0000256" key="4">
    <source>
        <dbReference type="ARBA" id="ARBA00021022"/>
    </source>
</evidence>
<protein>
    <recommendedName>
        <fullName evidence="4">Glyceraldehyde-3-phosphate dehydrogenase</fullName>
        <ecNumber evidence="3">1.2.1.12</ecNumber>
    </recommendedName>
</protein>
<dbReference type="PRINTS" id="PR00078">
    <property type="entry name" value="G3PDHDRGNASE"/>
</dbReference>
<evidence type="ECO:0000256" key="6">
    <source>
        <dbReference type="ARBA" id="ARBA00023002"/>
    </source>
</evidence>
<dbReference type="InterPro" id="IPR020828">
    <property type="entry name" value="GlycerAld_3-P_DH_NAD(P)-bd"/>
</dbReference>
<name>A0ABI7XHE2_FELCA</name>
<evidence type="ECO:0000256" key="3">
    <source>
        <dbReference type="ARBA" id="ARBA00013119"/>
    </source>
</evidence>
<comment type="pathway">
    <text evidence="1">Carbohydrate degradation; glycolysis; pyruvate from D-glyceraldehyde 3-phosphate: step 1/5.</text>
</comment>
<evidence type="ECO:0000256" key="10">
    <source>
        <dbReference type="RuleBase" id="RU000397"/>
    </source>
</evidence>
<dbReference type="SMART" id="SM00846">
    <property type="entry name" value="Gp_dh_N"/>
    <property type="match status" value="1"/>
</dbReference>
<reference evidence="12" key="2">
    <citation type="submission" date="2025-08" db="UniProtKB">
        <authorList>
            <consortium name="Ensembl"/>
        </authorList>
    </citation>
    <scope>IDENTIFICATION</scope>
    <source>
        <strain evidence="12">breed Abyssinian</strain>
    </source>
</reference>
<comment type="catalytic activity">
    <reaction evidence="9">
        <text>D-glyceraldehyde 3-phosphate + phosphate + NAD(+) = (2R)-3-phospho-glyceroyl phosphate + NADH + H(+)</text>
        <dbReference type="Rhea" id="RHEA:10300"/>
        <dbReference type="ChEBI" id="CHEBI:15378"/>
        <dbReference type="ChEBI" id="CHEBI:43474"/>
        <dbReference type="ChEBI" id="CHEBI:57540"/>
        <dbReference type="ChEBI" id="CHEBI:57604"/>
        <dbReference type="ChEBI" id="CHEBI:57945"/>
        <dbReference type="ChEBI" id="CHEBI:59776"/>
        <dbReference type="EC" id="1.2.1.12"/>
    </reaction>
</comment>
<reference evidence="12 13" key="1">
    <citation type="submission" date="2021-02" db="EMBL/GenBank/DDBJ databases">
        <title>Safari Cat Assemblies.</title>
        <authorList>
            <person name="Bredemeyer K.R."/>
            <person name="Murphy W.J."/>
        </authorList>
    </citation>
    <scope>NUCLEOTIDE SEQUENCE [LARGE SCALE GENOMIC DNA]</scope>
</reference>
<dbReference type="Pfam" id="PF00044">
    <property type="entry name" value="Gp_dh_N"/>
    <property type="match status" value="1"/>
</dbReference>
<dbReference type="Proteomes" id="UP000823872">
    <property type="component" value="Chromosome A3"/>
</dbReference>
<evidence type="ECO:0000256" key="1">
    <source>
        <dbReference type="ARBA" id="ARBA00004869"/>
    </source>
</evidence>
<sequence length="133" mass="14744">MDYPATLNWDSGVDIVAINDPFNDLRYMVYMLQYDFAHRKFHGSVKGENGTLAINGNPISTFQEQDPYVVESTGVFTTLEKAGAHLKGGTKRVIISSPSDDASMFVMGVNHEKYDNSLKIFSNASCTPTAWLL</sequence>
<feature type="domain" description="Glyceraldehyde 3-phosphate dehydrogenase NAD(P) binding" evidence="11">
    <location>
        <begin position="5"/>
        <end position="126"/>
    </location>
</feature>